<dbReference type="PANTHER" id="PTHR33065:SF177">
    <property type="entry name" value="OS08G0141000 PROTEIN"/>
    <property type="match status" value="1"/>
</dbReference>
<dbReference type="Proteomes" id="UP001054889">
    <property type="component" value="Unassembled WGS sequence"/>
</dbReference>
<feature type="domain" description="DUF6598" evidence="1">
    <location>
        <begin position="114"/>
        <end position="356"/>
    </location>
</feature>
<reference evidence="2" key="2">
    <citation type="submission" date="2021-12" db="EMBL/GenBank/DDBJ databases">
        <title>Resequencing data analysis of finger millet.</title>
        <authorList>
            <person name="Hatakeyama M."/>
            <person name="Aluri S."/>
            <person name="Balachadran M.T."/>
            <person name="Sivarajan S.R."/>
            <person name="Poveda L."/>
            <person name="Shimizu-Inatsugi R."/>
            <person name="Schlapbach R."/>
            <person name="Sreeman S.M."/>
            <person name="Shimizu K.K."/>
        </authorList>
    </citation>
    <scope>NUCLEOTIDE SEQUENCE</scope>
</reference>
<keyword evidence="3" id="KW-1185">Reference proteome</keyword>
<evidence type="ECO:0000259" key="1">
    <source>
        <dbReference type="Pfam" id="PF20241"/>
    </source>
</evidence>
<sequence length="379" mass="42937">MGEPEGLTWWERFVDGLEEAVSECPVKKNEALRGEEGWKKNEMDLLSLLYNRVLDQKSEECEEVYRKRMMVESGGGSEEKGLDESGFAIRKVTSFREYWKSQWQGLYGSFEDVSLRWPLHVFGMVAVRDHVDRNRNLLFYRTRDNCQTLSETDPYLILTGPTRPVVVTNDDPVMIEVYLKVKGDTENEDKYLVYFADDVQYSGASYISGASADNLYPILCPSKRAMLAIRVGEIRSSVEATIFVRVAEGLLRPAGFHGHFAARTSSERRSVVLFEFGADIVPVDGDGYIKLSRHVVPVELEGSLQVYFMAWPDHKSFKACQDGNEVVDGEVLLNPEKAGRSYANFSLGSLEMEVIVAWSLVLSDPHPDVPDSFENYHRA</sequence>
<gene>
    <name evidence="2" type="primary">gb21704</name>
    <name evidence="2" type="ORF">PR202_gb21704</name>
</gene>
<name>A0AAV5FDU2_ELECO</name>
<dbReference type="AlphaFoldDB" id="A0AAV5FDU2"/>
<protein>
    <recommendedName>
        <fullName evidence="1">DUF6598 domain-containing protein</fullName>
    </recommendedName>
</protein>
<comment type="caution">
    <text evidence="2">The sequence shown here is derived from an EMBL/GenBank/DDBJ whole genome shotgun (WGS) entry which is preliminary data.</text>
</comment>
<dbReference type="InterPro" id="IPR046533">
    <property type="entry name" value="DUF6598"/>
</dbReference>
<dbReference type="Pfam" id="PF20241">
    <property type="entry name" value="DUF6598"/>
    <property type="match status" value="1"/>
</dbReference>
<reference evidence="2" key="1">
    <citation type="journal article" date="2018" name="DNA Res.">
        <title>Multiple hybrid de novo genome assembly of finger millet, an orphan allotetraploid crop.</title>
        <authorList>
            <person name="Hatakeyama M."/>
            <person name="Aluri S."/>
            <person name="Balachadran M.T."/>
            <person name="Sivarajan S.R."/>
            <person name="Patrignani A."/>
            <person name="Gruter S."/>
            <person name="Poveda L."/>
            <person name="Shimizu-Inatsugi R."/>
            <person name="Baeten J."/>
            <person name="Francoijs K.J."/>
            <person name="Nataraja K.N."/>
            <person name="Reddy Y.A.N."/>
            <person name="Phadnis S."/>
            <person name="Ravikumar R.L."/>
            <person name="Schlapbach R."/>
            <person name="Sreeman S.M."/>
            <person name="Shimizu K.K."/>
        </authorList>
    </citation>
    <scope>NUCLEOTIDE SEQUENCE</scope>
</reference>
<evidence type="ECO:0000313" key="3">
    <source>
        <dbReference type="Proteomes" id="UP001054889"/>
    </source>
</evidence>
<dbReference type="PANTHER" id="PTHR33065">
    <property type="entry name" value="OS07G0486400 PROTEIN"/>
    <property type="match status" value="1"/>
</dbReference>
<accession>A0AAV5FDU2</accession>
<proteinExistence type="predicted"/>
<evidence type="ECO:0000313" key="2">
    <source>
        <dbReference type="EMBL" id="GJN33137.1"/>
    </source>
</evidence>
<dbReference type="EMBL" id="BQKI01000084">
    <property type="protein sequence ID" value="GJN33137.1"/>
    <property type="molecule type" value="Genomic_DNA"/>
</dbReference>
<organism evidence="2 3">
    <name type="scientific">Eleusine coracana subsp. coracana</name>
    <dbReference type="NCBI Taxonomy" id="191504"/>
    <lineage>
        <taxon>Eukaryota</taxon>
        <taxon>Viridiplantae</taxon>
        <taxon>Streptophyta</taxon>
        <taxon>Embryophyta</taxon>
        <taxon>Tracheophyta</taxon>
        <taxon>Spermatophyta</taxon>
        <taxon>Magnoliopsida</taxon>
        <taxon>Liliopsida</taxon>
        <taxon>Poales</taxon>
        <taxon>Poaceae</taxon>
        <taxon>PACMAD clade</taxon>
        <taxon>Chloridoideae</taxon>
        <taxon>Cynodonteae</taxon>
        <taxon>Eleusininae</taxon>
        <taxon>Eleusine</taxon>
    </lineage>
</organism>